<evidence type="ECO:0000259" key="2">
    <source>
        <dbReference type="Pfam" id="PF04909"/>
    </source>
</evidence>
<gene>
    <name evidence="4" type="ORF">PENANT_c033G01290</name>
</gene>
<feature type="transmembrane region" description="Helical" evidence="1">
    <location>
        <begin position="74"/>
        <end position="97"/>
    </location>
</feature>
<feature type="transmembrane region" description="Helical" evidence="1">
    <location>
        <begin position="160"/>
        <end position="178"/>
    </location>
</feature>
<dbReference type="GO" id="GO:0016787">
    <property type="term" value="F:hydrolase activity"/>
    <property type="evidence" value="ECO:0007669"/>
    <property type="project" value="InterPro"/>
</dbReference>
<feature type="domain" description="Amidohydrolase-related" evidence="2">
    <location>
        <begin position="455"/>
        <end position="718"/>
    </location>
</feature>
<name>A0A1V6PUL3_9EURO</name>
<proteinExistence type="predicted"/>
<keyword evidence="1" id="KW-1133">Transmembrane helix</keyword>
<evidence type="ECO:0000256" key="1">
    <source>
        <dbReference type="SAM" id="Phobius"/>
    </source>
</evidence>
<feature type="transmembrane region" description="Helical" evidence="1">
    <location>
        <begin position="20"/>
        <end position="43"/>
    </location>
</feature>
<dbReference type="InterPro" id="IPR032466">
    <property type="entry name" value="Metal_Hydrolase"/>
</dbReference>
<dbReference type="Pfam" id="PF04909">
    <property type="entry name" value="Amidohydro_2"/>
    <property type="match status" value="1"/>
</dbReference>
<dbReference type="Pfam" id="PF24802">
    <property type="entry name" value="DUF7703"/>
    <property type="match status" value="1"/>
</dbReference>
<feature type="transmembrane region" description="Helical" evidence="1">
    <location>
        <begin position="50"/>
        <end position="68"/>
    </location>
</feature>
<feature type="domain" description="DUF7703" evidence="3">
    <location>
        <begin position="14"/>
        <end position="252"/>
    </location>
</feature>
<dbReference type="FunFam" id="3.20.20.140:FF:000043">
    <property type="entry name" value="Amidohydrolase family protein"/>
    <property type="match status" value="1"/>
</dbReference>
<dbReference type="InterPro" id="IPR006680">
    <property type="entry name" value="Amidohydro-rel"/>
</dbReference>
<keyword evidence="5" id="KW-1185">Reference proteome</keyword>
<dbReference type="STRING" id="416450.A0A1V6PUL3"/>
<organism evidence="4 5">
    <name type="scientific">Penicillium antarcticum</name>
    <dbReference type="NCBI Taxonomy" id="416450"/>
    <lineage>
        <taxon>Eukaryota</taxon>
        <taxon>Fungi</taxon>
        <taxon>Dikarya</taxon>
        <taxon>Ascomycota</taxon>
        <taxon>Pezizomycotina</taxon>
        <taxon>Eurotiomycetes</taxon>
        <taxon>Eurotiomycetidae</taxon>
        <taxon>Eurotiales</taxon>
        <taxon>Aspergillaceae</taxon>
        <taxon>Penicillium</taxon>
    </lineage>
</organism>
<protein>
    <submittedName>
        <fullName evidence="4">Uncharacterized protein</fullName>
    </submittedName>
</protein>
<sequence>MSSSFQPHPSLIGDNQAKSIAAIVFISIALYNALELMVLIPLTFKTYRSLYFWSLLLSAVLGIIPTSLGTSFQFFALAPLWLSLLLSNIGFIMLVPTQSVVLYSRLHLISTNYRLLRALKWLIIIDTIILVIPTVTLNFGSEYFSYIPSWVRAFDVVEKIQVTWFAAQETLISGVYIYETVAILRISPQEDKRRHKILYELIAINVTAICMDVALLVLEYMGFYFTQIIFKALVYSIKLKLEFAVLSMLISMRAHFSLFVPSTTTKQGTKIHAVGAPLAGYILEFKRNYNPSMDPHDQLFVIGEVQSSHIIDSTPRGKIELAAAQIPTPGKWMIGKDAVGILQSKRSVKEGSTESWNRIAACILYPEIPHLPFHFPPSPSLHHPPYYIMLGKIALEEAFALPRFAEKTKWWAGMFATDTEKHTAEINDVGPIRLDFAEKYGVGLQILSYTAPGVQDNWDAKDAQALAIEINDYIAEKVKAHPERFAAFATLSMHDPQEAATELRRCVTQHGFLGALVNDTQRAGPDGDEMIFYDNAKWDVFWSTCEELDVPLYLHPRNPTGTIYEKLWADRKWLIGPPLSFAQGVSLHVLGMVTNGVFDRHPKLQVILGHLGEHIPFDMWRINHWFEDRKKVLGLGETCKRTIREYFADNLWITTSGHFSTTTLNFCLAEVGADRILFSIDYPFETFEDGCEWFDNAEMSNTNRLKIGRENAKKLFKLGAYKDSEA</sequence>
<dbReference type="PANTHER" id="PTHR37013:SF5">
    <property type="entry name" value="INTEGRAL MEMBRANE PROTEIN"/>
    <property type="match status" value="1"/>
</dbReference>
<keyword evidence="1" id="KW-0472">Membrane</keyword>
<dbReference type="EMBL" id="MDYN01000033">
    <property type="protein sequence ID" value="OQD80665.1"/>
    <property type="molecule type" value="Genomic_DNA"/>
</dbReference>
<feature type="transmembrane region" description="Helical" evidence="1">
    <location>
        <begin position="198"/>
        <end position="223"/>
    </location>
</feature>
<dbReference type="AlphaFoldDB" id="A0A1V6PUL3"/>
<dbReference type="Gene3D" id="3.20.20.140">
    <property type="entry name" value="Metal-dependent hydrolases"/>
    <property type="match status" value="1"/>
</dbReference>
<keyword evidence="1" id="KW-0812">Transmembrane</keyword>
<comment type="caution">
    <text evidence="4">The sequence shown here is derived from an EMBL/GenBank/DDBJ whole genome shotgun (WGS) entry which is preliminary data.</text>
</comment>
<dbReference type="SUPFAM" id="SSF51556">
    <property type="entry name" value="Metallo-dependent hydrolases"/>
    <property type="match status" value="1"/>
</dbReference>
<evidence type="ECO:0000313" key="5">
    <source>
        <dbReference type="Proteomes" id="UP000191672"/>
    </source>
</evidence>
<feature type="transmembrane region" description="Helical" evidence="1">
    <location>
        <begin position="118"/>
        <end position="140"/>
    </location>
</feature>
<dbReference type="PANTHER" id="PTHR37013">
    <property type="entry name" value="INTEGRAL MEMBRANE PROTEIN (AFU_ORTHOLOGUE AFUA_1G05950)-RELATED"/>
    <property type="match status" value="1"/>
</dbReference>
<dbReference type="InterPro" id="IPR056120">
    <property type="entry name" value="DUF7703"/>
</dbReference>
<evidence type="ECO:0000259" key="3">
    <source>
        <dbReference type="Pfam" id="PF24802"/>
    </source>
</evidence>
<dbReference type="Proteomes" id="UP000191672">
    <property type="component" value="Unassembled WGS sequence"/>
</dbReference>
<accession>A0A1V6PUL3</accession>
<reference evidence="5" key="1">
    <citation type="journal article" date="2017" name="Nat. Microbiol.">
        <title>Global analysis of biosynthetic gene clusters reveals vast potential of secondary metabolite production in Penicillium species.</title>
        <authorList>
            <person name="Nielsen J.C."/>
            <person name="Grijseels S."/>
            <person name="Prigent S."/>
            <person name="Ji B."/>
            <person name="Dainat J."/>
            <person name="Nielsen K.F."/>
            <person name="Frisvad J.C."/>
            <person name="Workman M."/>
            <person name="Nielsen J."/>
        </authorList>
    </citation>
    <scope>NUCLEOTIDE SEQUENCE [LARGE SCALE GENOMIC DNA]</scope>
    <source>
        <strain evidence="5">IBT 31811</strain>
    </source>
</reference>
<evidence type="ECO:0000313" key="4">
    <source>
        <dbReference type="EMBL" id="OQD80665.1"/>
    </source>
</evidence>